<name>A0A0A8L871_9SACH</name>
<dbReference type="InterPro" id="IPR006671">
    <property type="entry name" value="Cyclin_N"/>
</dbReference>
<dbReference type="InterPro" id="IPR031658">
    <property type="entry name" value="Cyclin_C_2"/>
</dbReference>
<evidence type="ECO:0000259" key="5">
    <source>
        <dbReference type="SMART" id="SM00385"/>
    </source>
</evidence>
<feature type="compositionally biased region" description="Basic and acidic residues" evidence="4">
    <location>
        <begin position="286"/>
        <end position="337"/>
    </location>
</feature>
<feature type="domain" description="Cyclin-like" evidence="5">
    <location>
        <begin position="104"/>
        <end position="185"/>
    </location>
</feature>
<evidence type="ECO:0000256" key="4">
    <source>
        <dbReference type="SAM" id="MobiDB-lite"/>
    </source>
</evidence>
<dbReference type="Pfam" id="PF00134">
    <property type="entry name" value="Cyclin_N"/>
    <property type="match status" value="1"/>
</dbReference>
<feature type="region of interest" description="Disordered" evidence="4">
    <location>
        <begin position="396"/>
        <end position="419"/>
    </location>
</feature>
<dbReference type="SMART" id="SM00385">
    <property type="entry name" value="CYCLIN"/>
    <property type="match status" value="1"/>
</dbReference>
<evidence type="ECO:0000313" key="7">
    <source>
        <dbReference type="Proteomes" id="UP000031516"/>
    </source>
</evidence>
<evidence type="ECO:0000256" key="3">
    <source>
        <dbReference type="RuleBase" id="RU000383"/>
    </source>
</evidence>
<dbReference type="AlphaFoldDB" id="A0A0A8L871"/>
<protein>
    <submittedName>
        <fullName evidence="6">WGS project CCBQ000000000 data, contig 00106</fullName>
    </submittedName>
</protein>
<dbReference type="PANTHER" id="PTHR10026">
    <property type="entry name" value="CYCLIN"/>
    <property type="match status" value="1"/>
</dbReference>
<keyword evidence="2 3" id="KW-0195">Cyclin</keyword>
<evidence type="ECO:0000256" key="1">
    <source>
        <dbReference type="ARBA" id="ARBA00008638"/>
    </source>
</evidence>
<evidence type="ECO:0000256" key="2">
    <source>
        <dbReference type="ARBA" id="ARBA00023127"/>
    </source>
</evidence>
<dbReference type="CDD" id="cd20524">
    <property type="entry name" value="CYCLIN_CCNH_rpt1"/>
    <property type="match status" value="1"/>
</dbReference>
<dbReference type="FunFam" id="1.10.472.10:FF:000128">
    <property type="entry name" value="TFIIK subunit"/>
    <property type="match status" value="1"/>
</dbReference>
<dbReference type="Gene3D" id="1.10.472.10">
    <property type="entry name" value="Cyclin-like"/>
    <property type="match status" value="2"/>
</dbReference>
<dbReference type="GO" id="GO:0006351">
    <property type="term" value="P:DNA-templated transcription"/>
    <property type="evidence" value="ECO:0007669"/>
    <property type="project" value="InterPro"/>
</dbReference>
<dbReference type="GO" id="GO:0006357">
    <property type="term" value="P:regulation of transcription by RNA polymerase II"/>
    <property type="evidence" value="ECO:0007669"/>
    <property type="project" value="InterPro"/>
</dbReference>
<sequence length="419" mass="47203">MPTGNDISEATPAEGSKDAATKRISDDDLYRHSSQYTLWSFTKEQLLEKRRTLNARVVDKVNERLQNTISSHTDLSQDELDAIKETAVPVSVDEELKFVNFFARKVQSFCQSLNLPTEVGATAISFFRRYFLMNSTMEVHPKHILLTSIFLACKSENYFIGIEAFAKKTKSQPAAILKYEFSVLESLRFTLLNHHPYRPLHGFFLDIQHILHGKVDLNYMGQIYSNCKKRITETILTDVVYHYTPPQITLACLLIEDEALTLKYLELKFGNVGVPSEPESAEAIIEEAKSEEAKSEEPKSKESKSEGSKSEGSKSEGSKSEGVKSEESKSEETKSEETLSSSKSGSTINLDLLTALVVECKDMILNVEALSKEEATKIDARLHYCQNPMLLVDRLRRQKQQRDSSAEVAAEPDSKKLKV</sequence>
<dbReference type="GO" id="GO:0070985">
    <property type="term" value="C:transcription factor TFIIK complex"/>
    <property type="evidence" value="ECO:0007669"/>
    <property type="project" value="InterPro"/>
</dbReference>
<comment type="caution">
    <text evidence="6">The sequence shown here is derived from an EMBL/GenBank/DDBJ whole genome shotgun (WGS) entry which is preliminary data.</text>
</comment>
<dbReference type="InterPro" id="IPR013763">
    <property type="entry name" value="Cyclin-like_dom"/>
</dbReference>
<accession>A0A0A8L871</accession>
<gene>
    <name evidence="6" type="ORF">KLDO_g2656</name>
</gene>
<dbReference type="InterPro" id="IPR043198">
    <property type="entry name" value="Cyclin/Ssn8"/>
</dbReference>
<dbReference type="Pfam" id="PF16899">
    <property type="entry name" value="Cyclin_C_2"/>
    <property type="match status" value="1"/>
</dbReference>
<dbReference type="NCBIfam" id="TIGR00569">
    <property type="entry name" value="ccl1"/>
    <property type="match status" value="1"/>
</dbReference>
<dbReference type="OrthoDB" id="340962at2759"/>
<evidence type="ECO:0000313" key="6">
    <source>
        <dbReference type="EMBL" id="CDO94389.1"/>
    </source>
</evidence>
<dbReference type="Proteomes" id="UP000031516">
    <property type="component" value="Unassembled WGS sequence"/>
</dbReference>
<feature type="region of interest" description="Disordered" evidence="4">
    <location>
        <begin position="1"/>
        <end position="21"/>
    </location>
</feature>
<reference evidence="6 7" key="1">
    <citation type="submission" date="2014-03" db="EMBL/GenBank/DDBJ databases">
        <title>The genome of Kluyveromyces dobzhanskii.</title>
        <authorList>
            <person name="Nystedt B."/>
            <person name="Astrom S."/>
        </authorList>
    </citation>
    <scope>NUCLEOTIDE SEQUENCE [LARGE SCALE GENOMIC DNA]</scope>
    <source>
        <strain evidence="6 7">CBS 2104</strain>
    </source>
</reference>
<feature type="region of interest" description="Disordered" evidence="4">
    <location>
        <begin position="280"/>
        <end position="344"/>
    </location>
</feature>
<dbReference type="InterPro" id="IPR036915">
    <property type="entry name" value="Cyclin-like_sf"/>
</dbReference>
<dbReference type="EMBL" id="CCBQ010000037">
    <property type="protein sequence ID" value="CDO94389.1"/>
    <property type="molecule type" value="Genomic_DNA"/>
</dbReference>
<proteinExistence type="inferred from homology"/>
<organism evidence="6 7">
    <name type="scientific">Kluyveromyces dobzhanskii CBS 2104</name>
    <dbReference type="NCBI Taxonomy" id="1427455"/>
    <lineage>
        <taxon>Eukaryota</taxon>
        <taxon>Fungi</taxon>
        <taxon>Dikarya</taxon>
        <taxon>Ascomycota</taxon>
        <taxon>Saccharomycotina</taxon>
        <taxon>Saccharomycetes</taxon>
        <taxon>Saccharomycetales</taxon>
        <taxon>Saccharomycetaceae</taxon>
        <taxon>Kluyveromyces</taxon>
    </lineage>
</organism>
<dbReference type="SUPFAM" id="SSF47954">
    <property type="entry name" value="Cyclin-like"/>
    <property type="match status" value="2"/>
</dbReference>
<dbReference type="GO" id="GO:0016538">
    <property type="term" value="F:cyclin-dependent protein serine/threonine kinase regulator activity"/>
    <property type="evidence" value="ECO:0007669"/>
    <property type="project" value="InterPro"/>
</dbReference>
<dbReference type="CDD" id="cd20525">
    <property type="entry name" value="CYCLIN_CCNH_rpt2"/>
    <property type="match status" value="1"/>
</dbReference>
<keyword evidence="7" id="KW-1185">Reference proteome</keyword>
<dbReference type="InterPro" id="IPR027081">
    <property type="entry name" value="CyclinH/Ccl1"/>
</dbReference>
<comment type="similarity">
    <text evidence="1">Belongs to the cyclin family. Cyclin C subfamily.</text>
</comment>